<proteinExistence type="predicted"/>
<accession>A0A4V1Y9W8</accession>
<reference evidence="1 2" key="1">
    <citation type="journal article" date="2019" name="Science, e1252229">
        <title>Invertible promoters mediate bacterial phase variation, antibiotic resistance, and host adaptation in the gut.</title>
        <authorList>
            <person name="Jiang X."/>
            <person name="Hall A.B."/>
            <person name="Arthur T.D."/>
            <person name="Plichta D.R."/>
            <person name="Covington C.T."/>
            <person name="Poyet M."/>
            <person name="Crothers J."/>
            <person name="Moses P.L."/>
            <person name="Tolonen A.C."/>
            <person name="Vlamakis H."/>
            <person name="Alm E.J."/>
            <person name="Xavier R.J."/>
        </authorList>
    </citation>
    <scope>NUCLEOTIDE SEQUENCE [LARGE SCALE GENOMIC DNA]</scope>
    <source>
        <strain evidence="2">aa_0143</strain>
    </source>
</reference>
<evidence type="ECO:0000313" key="1">
    <source>
        <dbReference type="EMBL" id="RYS77012.1"/>
    </source>
</evidence>
<dbReference type="EMBL" id="RCYR01000038">
    <property type="protein sequence ID" value="RYS77012.1"/>
    <property type="molecule type" value="Genomic_DNA"/>
</dbReference>
<comment type="caution">
    <text evidence="1">The sequence shown here is derived from an EMBL/GenBank/DDBJ whole genome shotgun (WGS) entry which is preliminary data.</text>
</comment>
<dbReference type="AlphaFoldDB" id="A0A4V1Y9W8"/>
<gene>
    <name evidence="1" type="ORF">EAI93_12720</name>
</gene>
<name>A0A4V1Y9W8_9FIRM</name>
<dbReference type="RefSeq" id="WP_004847833.1">
    <property type="nucleotide sequence ID" value="NZ_JANGES010000026.1"/>
</dbReference>
<sequence>MCGIFYMEKEQIKKKLASAASMPKDVVMGASVVTVLGMSEVCIENYSGITEYTDTLVRIRTKHGQIQLKGSCLEIEFYTNDEMKITGSINLIEFQEGRNLR</sequence>
<evidence type="ECO:0000313" key="2">
    <source>
        <dbReference type="Proteomes" id="UP000292665"/>
    </source>
</evidence>
<protein>
    <submittedName>
        <fullName evidence="1">Sporulation protein</fullName>
    </submittedName>
</protein>
<organism evidence="1 2">
    <name type="scientific">[Ruminococcus] torques</name>
    <dbReference type="NCBI Taxonomy" id="33039"/>
    <lineage>
        <taxon>Bacteria</taxon>
        <taxon>Bacillati</taxon>
        <taxon>Bacillota</taxon>
        <taxon>Clostridia</taxon>
        <taxon>Lachnospirales</taxon>
        <taxon>Lachnospiraceae</taxon>
        <taxon>Mediterraneibacter</taxon>
    </lineage>
</organism>
<dbReference type="Pfam" id="PF07873">
    <property type="entry name" value="YabP"/>
    <property type="match status" value="1"/>
</dbReference>
<dbReference type="Proteomes" id="UP000292665">
    <property type="component" value="Unassembled WGS sequence"/>
</dbReference>
<dbReference type="InterPro" id="IPR022476">
    <property type="entry name" value="Spore_YabP/YqfC"/>
</dbReference>